<evidence type="ECO:0000256" key="4">
    <source>
        <dbReference type="HAMAP-Rule" id="MF_04143"/>
    </source>
</evidence>
<reference evidence="5" key="1">
    <citation type="submission" date="2020-11" db="EMBL/GenBank/DDBJ databases">
        <authorList>
            <person name="Whiteford S."/>
        </authorList>
    </citation>
    <scope>NUCLEOTIDE SEQUENCE</scope>
</reference>
<dbReference type="AlphaFoldDB" id="A0A8S4FCM5"/>
<organism evidence="5 6">
    <name type="scientific">Plutella xylostella</name>
    <name type="common">Diamondback moth</name>
    <name type="synonym">Plutella maculipennis</name>
    <dbReference type="NCBI Taxonomy" id="51655"/>
    <lineage>
        <taxon>Eukaryota</taxon>
        <taxon>Metazoa</taxon>
        <taxon>Ecdysozoa</taxon>
        <taxon>Arthropoda</taxon>
        <taxon>Hexapoda</taxon>
        <taxon>Insecta</taxon>
        <taxon>Pterygota</taxon>
        <taxon>Neoptera</taxon>
        <taxon>Endopterygota</taxon>
        <taxon>Lepidoptera</taxon>
        <taxon>Glossata</taxon>
        <taxon>Ditrysia</taxon>
        <taxon>Yponomeutoidea</taxon>
        <taxon>Plutellidae</taxon>
        <taxon>Plutella</taxon>
    </lineage>
</organism>
<comment type="catalytic activity">
    <reaction evidence="3">
        <text>2',3'-cGAMP + H2O = Gp(2'-5')Ap(3') + H(+)</text>
        <dbReference type="Rhea" id="RHEA:59472"/>
        <dbReference type="ChEBI" id="CHEBI:15377"/>
        <dbReference type="ChEBI" id="CHEBI:15378"/>
        <dbReference type="ChEBI" id="CHEBI:143093"/>
        <dbReference type="ChEBI" id="CHEBI:143098"/>
    </reaction>
    <physiologicalReaction direction="left-to-right" evidence="3">
        <dbReference type="Rhea" id="RHEA:59473"/>
    </physiologicalReaction>
</comment>
<dbReference type="GO" id="GO:0061507">
    <property type="term" value="F:2',3'-cyclic GMP-AMP binding"/>
    <property type="evidence" value="ECO:0007669"/>
    <property type="project" value="UniProtKB-UniRule"/>
</dbReference>
<keyword evidence="1 4" id="KW-0540">Nuclease</keyword>
<keyword evidence="6" id="KW-1185">Reference proteome</keyword>
<gene>
    <name evidence="5" type="ORF">PLXY2_LOCUS8599</name>
</gene>
<evidence type="ECO:0000256" key="3">
    <source>
        <dbReference type="ARBA" id="ARBA00023932"/>
    </source>
</evidence>
<dbReference type="InterPro" id="IPR006853">
    <property type="entry name" value="Poxin_vir"/>
</dbReference>
<evidence type="ECO:0000313" key="6">
    <source>
        <dbReference type="Proteomes" id="UP000653454"/>
    </source>
</evidence>
<dbReference type="EMBL" id="CAJHNJ030000032">
    <property type="protein sequence ID" value="CAG9126234.1"/>
    <property type="molecule type" value="Genomic_DNA"/>
</dbReference>
<proteinExistence type="inferred from homology"/>
<name>A0A8S4FCM5_PLUXY</name>
<comment type="caution">
    <text evidence="5">The sequence shown here is derived from an EMBL/GenBank/DDBJ whole genome shotgun (WGS) entry which is preliminary data.</text>
</comment>
<evidence type="ECO:0000313" key="5">
    <source>
        <dbReference type="EMBL" id="CAG9126234.1"/>
    </source>
</evidence>
<protein>
    <submittedName>
        <fullName evidence="5">(diamondback moth) hypothetical protein</fullName>
    </submittedName>
</protein>
<accession>A0A8S4FCM5</accession>
<sequence length="240" mass="26314">MAQRTVLNDNYKGLVESVSIPAVVEERDGKKFARSGSVVPIHCCTPEEISAYAPKTHHYCDVFTEQVLAPLEELAFVRLDQNTAEKVFINRKKRILLTSSDGALAQWRCAPTFESSNQYIAGAPIVNKEGALISVVTARVGNHYAVSSFEGDGGYFETPQPWKILDSSTGLIYGDRVFPTHEALKDFIATLGPAALGPDRHPTPVLVRGANPRVAFITKEGRQIAHNYLQGVISKGVEYL</sequence>
<dbReference type="GO" id="GO:0004518">
    <property type="term" value="F:nuclease activity"/>
    <property type="evidence" value="ECO:0007669"/>
    <property type="project" value="UniProtKB-UniRule"/>
</dbReference>
<evidence type="ECO:0000256" key="2">
    <source>
        <dbReference type="ARBA" id="ARBA00022801"/>
    </source>
</evidence>
<keyword evidence="2 4" id="KW-0378">Hydrolase</keyword>
<evidence type="ECO:0000256" key="1">
    <source>
        <dbReference type="ARBA" id="ARBA00022722"/>
    </source>
</evidence>
<dbReference type="HAMAP" id="MF_04143">
    <property type="entry name" value="Poxins"/>
    <property type="match status" value="1"/>
</dbReference>
<comment type="function">
    <text evidence="4">Nuclease that cleaves 2',3'-cGAMP.</text>
</comment>
<dbReference type="GO" id="GO:0016787">
    <property type="term" value="F:hydrolase activity"/>
    <property type="evidence" value="ECO:0007669"/>
    <property type="project" value="UniProtKB-KW"/>
</dbReference>
<dbReference type="Proteomes" id="UP000653454">
    <property type="component" value="Unassembled WGS sequence"/>
</dbReference>